<keyword evidence="3" id="KW-1185">Reference proteome</keyword>
<name>A0A0U1QN60_9BACL</name>
<dbReference type="Proteomes" id="UP000035553">
    <property type="component" value="Unassembled WGS sequence"/>
</dbReference>
<dbReference type="Pfam" id="PF12671">
    <property type="entry name" value="Amidase_6"/>
    <property type="match status" value="1"/>
</dbReference>
<proteinExistence type="predicted"/>
<evidence type="ECO:0000313" key="3">
    <source>
        <dbReference type="Proteomes" id="UP000035553"/>
    </source>
</evidence>
<accession>A0A0U1QN60</accession>
<dbReference type="RefSeq" id="WP_010023682.1">
    <property type="nucleotide sequence ID" value="NZ_AFVQ02000114.1"/>
</dbReference>
<dbReference type="EMBL" id="AFVQ02000114">
    <property type="protein sequence ID" value="KLI02241.1"/>
    <property type="molecule type" value="Genomic_DNA"/>
</dbReference>
<dbReference type="AlphaFoldDB" id="A0A0U1QN60"/>
<dbReference type="STRING" id="1069536.SINU_09165"/>
<comment type="caution">
    <text evidence="2">The sequence shown here is derived from an EMBL/GenBank/DDBJ whole genome shotgun (WGS) entry which is preliminary data.</text>
</comment>
<dbReference type="PANTHER" id="PTHR40032">
    <property type="entry name" value="EXPORTED PROTEIN-RELATED"/>
    <property type="match status" value="1"/>
</dbReference>
<evidence type="ECO:0000313" key="2">
    <source>
        <dbReference type="EMBL" id="KLI02241.1"/>
    </source>
</evidence>
<sequence>MSKRGMRVDWKTAFQKHLTMLGDYWVGNADLHKMPLDPEEKRRFTARSKALKDQEAEIERTLVRANHVRATSKREDLVVDYCLVMQWLIKHQSTFILEERLENRQSVLRNQRLVSDALVPIVAKEEQEFERESGEQAPLELRSRTYDRLAAVRYADLWWNRRNPQYPVVADDCTNYISQCLHAGGIRMWGNPIRSRGWWQQRTNWSFSWTVANALRWYLSKSEGMIGAVEKSSARELVPGDVICYDFEGDGHWNHNTMVTALDANGEPLVNAHTYDARHRSWAYRDSPAWTSKIQYKFFHIRDQT</sequence>
<gene>
    <name evidence="2" type="ORF">SINU_09165</name>
</gene>
<dbReference type="PANTHER" id="PTHR40032:SF1">
    <property type="entry name" value="EXPORTED PROTEIN"/>
    <property type="match status" value="1"/>
</dbReference>
<feature type="domain" description="Putative amidase" evidence="1">
    <location>
        <begin position="146"/>
        <end position="296"/>
    </location>
</feature>
<reference evidence="2 3" key="1">
    <citation type="journal article" date="2011" name="J. Bacteriol.">
        <title>Draft genome sequence of Sporolactobacillus inulinus strain CASD, an efficient D-lactic acid-producing bacterium with high-concentration lactate tolerance capability.</title>
        <authorList>
            <person name="Yu B."/>
            <person name="Su F."/>
            <person name="Wang L."/>
            <person name="Xu K."/>
            <person name="Zhao B."/>
            <person name="Xu P."/>
        </authorList>
    </citation>
    <scope>NUCLEOTIDE SEQUENCE [LARGE SCALE GENOMIC DNA]</scope>
    <source>
        <strain evidence="2 3">CASD</strain>
    </source>
</reference>
<protein>
    <recommendedName>
        <fullName evidence="1">Putative amidase domain-containing protein</fullName>
    </recommendedName>
</protein>
<organism evidence="2 3">
    <name type="scientific">Sporolactobacillus inulinus CASD</name>
    <dbReference type="NCBI Taxonomy" id="1069536"/>
    <lineage>
        <taxon>Bacteria</taxon>
        <taxon>Bacillati</taxon>
        <taxon>Bacillota</taxon>
        <taxon>Bacilli</taxon>
        <taxon>Bacillales</taxon>
        <taxon>Sporolactobacillaceae</taxon>
        <taxon>Sporolactobacillus</taxon>
    </lineage>
</organism>
<dbReference type="InterPro" id="IPR024301">
    <property type="entry name" value="Amidase_6"/>
</dbReference>
<evidence type="ECO:0000259" key="1">
    <source>
        <dbReference type="Pfam" id="PF12671"/>
    </source>
</evidence>